<proteinExistence type="predicted"/>
<dbReference type="EMBL" id="JBBPFD010000015">
    <property type="protein sequence ID" value="KAK7895210.1"/>
    <property type="molecule type" value="Genomic_DNA"/>
</dbReference>
<accession>A0AAW0NB90</accession>
<comment type="caution">
    <text evidence="2">The sequence shown here is derived from an EMBL/GenBank/DDBJ whole genome shotgun (WGS) entry which is preliminary data.</text>
</comment>
<evidence type="ECO:0000313" key="3">
    <source>
        <dbReference type="Proteomes" id="UP001460270"/>
    </source>
</evidence>
<dbReference type="Proteomes" id="UP001460270">
    <property type="component" value="Unassembled WGS sequence"/>
</dbReference>
<protein>
    <submittedName>
        <fullName evidence="2">Uncharacterized protein</fullName>
    </submittedName>
</protein>
<sequence>MASSGSAAEGRPHQPQTHGAGASVVSTRQALVRWQMKCALTEGLTKAELAKIPHRSSSISPTSMTRKREPELGGLQLHVLPIHSSTAKRKFHRFSNSSAMDLHSSTVGTAINSSTRQSQMAVTTSGTIVQTVETPTLKLLAMVLYESPVVRNLDKR</sequence>
<dbReference type="AlphaFoldDB" id="A0AAW0NB90"/>
<gene>
    <name evidence="2" type="ORF">WMY93_020535</name>
</gene>
<evidence type="ECO:0000313" key="2">
    <source>
        <dbReference type="EMBL" id="KAK7895210.1"/>
    </source>
</evidence>
<evidence type="ECO:0000256" key="1">
    <source>
        <dbReference type="SAM" id="MobiDB-lite"/>
    </source>
</evidence>
<name>A0AAW0NB90_9GOBI</name>
<organism evidence="2 3">
    <name type="scientific">Mugilogobius chulae</name>
    <name type="common">yellowstripe goby</name>
    <dbReference type="NCBI Taxonomy" id="88201"/>
    <lineage>
        <taxon>Eukaryota</taxon>
        <taxon>Metazoa</taxon>
        <taxon>Chordata</taxon>
        <taxon>Craniata</taxon>
        <taxon>Vertebrata</taxon>
        <taxon>Euteleostomi</taxon>
        <taxon>Actinopterygii</taxon>
        <taxon>Neopterygii</taxon>
        <taxon>Teleostei</taxon>
        <taxon>Neoteleostei</taxon>
        <taxon>Acanthomorphata</taxon>
        <taxon>Gobiaria</taxon>
        <taxon>Gobiiformes</taxon>
        <taxon>Gobioidei</taxon>
        <taxon>Gobiidae</taxon>
        <taxon>Gobionellinae</taxon>
        <taxon>Mugilogobius</taxon>
    </lineage>
</organism>
<feature type="region of interest" description="Disordered" evidence="1">
    <location>
        <begin position="1"/>
        <end position="24"/>
    </location>
</feature>
<reference evidence="3" key="1">
    <citation type="submission" date="2024-04" db="EMBL/GenBank/DDBJ databases">
        <title>Salinicola lusitanus LLJ914,a marine bacterium isolated from the Okinawa Trough.</title>
        <authorList>
            <person name="Li J."/>
        </authorList>
    </citation>
    <scope>NUCLEOTIDE SEQUENCE [LARGE SCALE GENOMIC DNA]</scope>
</reference>
<keyword evidence="3" id="KW-1185">Reference proteome</keyword>